<name>A0A1H9M3P1_9ACTN</name>
<keyword evidence="3" id="KW-0560">Oxidoreductase</keyword>
<dbReference type="Pfam" id="PF00296">
    <property type="entry name" value="Bac_luciferase"/>
    <property type="match status" value="1"/>
</dbReference>
<gene>
    <name evidence="3" type="ORF">SAMN05421756_109232</name>
</gene>
<dbReference type="EMBL" id="FOFA01000009">
    <property type="protein sequence ID" value="SER18117.1"/>
    <property type="molecule type" value="Genomic_DNA"/>
</dbReference>
<reference evidence="4" key="1">
    <citation type="submission" date="2016-10" db="EMBL/GenBank/DDBJ databases">
        <authorList>
            <person name="Varghese N."/>
            <person name="Submissions S."/>
        </authorList>
    </citation>
    <scope>NUCLEOTIDE SEQUENCE [LARGE SCALE GENOMIC DNA]</scope>
    <source>
        <strain evidence="4">CGMCC 4.6856</strain>
    </source>
</reference>
<proteinExistence type="predicted"/>
<dbReference type="OrthoDB" id="5241778at2"/>
<evidence type="ECO:0000313" key="4">
    <source>
        <dbReference type="Proteomes" id="UP000198504"/>
    </source>
</evidence>
<dbReference type="RefSeq" id="WP_139209995.1">
    <property type="nucleotide sequence ID" value="NZ_FOFA01000009.1"/>
</dbReference>
<evidence type="ECO:0000259" key="2">
    <source>
        <dbReference type="Pfam" id="PF00296"/>
    </source>
</evidence>
<dbReference type="InterPro" id="IPR036661">
    <property type="entry name" value="Luciferase-like_sf"/>
</dbReference>
<organism evidence="3 4">
    <name type="scientific">Microlunatus flavus</name>
    <dbReference type="NCBI Taxonomy" id="1036181"/>
    <lineage>
        <taxon>Bacteria</taxon>
        <taxon>Bacillati</taxon>
        <taxon>Actinomycetota</taxon>
        <taxon>Actinomycetes</taxon>
        <taxon>Propionibacteriales</taxon>
        <taxon>Propionibacteriaceae</taxon>
        <taxon>Microlunatus</taxon>
    </lineage>
</organism>
<protein>
    <submittedName>
        <fullName evidence="3">Flavin-dependent oxidoreductase, luciferase family (Includes alkanesulfonate monooxygenase SsuD and methylene tetrahydromethanopterin reductase)</fullName>
    </submittedName>
</protein>
<dbReference type="SUPFAM" id="SSF51679">
    <property type="entry name" value="Bacterial luciferase-like"/>
    <property type="match status" value="1"/>
</dbReference>
<feature type="compositionally biased region" description="Basic and acidic residues" evidence="1">
    <location>
        <begin position="1"/>
        <end position="10"/>
    </location>
</feature>
<dbReference type="Gene3D" id="3.20.20.30">
    <property type="entry name" value="Luciferase-like domain"/>
    <property type="match status" value="1"/>
</dbReference>
<dbReference type="Proteomes" id="UP000198504">
    <property type="component" value="Unassembled WGS sequence"/>
</dbReference>
<evidence type="ECO:0000256" key="1">
    <source>
        <dbReference type="SAM" id="MobiDB-lite"/>
    </source>
</evidence>
<evidence type="ECO:0000313" key="3">
    <source>
        <dbReference type="EMBL" id="SER18117.1"/>
    </source>
</evidence>
<feature type="region of interest" description="Disordered" evidence="1">
    <location>
        <begin position="1"/>
        <end position="25"/>
    </location>
</feature>
<feature type="domain" description="Luciferase-like" evidence="2">
    <location>
        <begin position="38"/>
        <end position="211"/>
    </location>
</feature>
<accession>A0A1H9M3P1</accession>
<keyword evidence="3" id="KW-0503">Monooxygenase</keyword>
<sequence>MVDPAAREVTARPTPTGAGPSAERRRPLRFGAVAPVVDDLASWHDQLRRLADTGYSTVLMPDVPGWQPAPGPTLAVAATLTGLRVGTWVYAAPVRPAWITAWEAHSLSVLTGGRFEMGIGTGRPGIADLLRELDLPDVPVSRRAEQVREVIIALRDLDGPDLHTPVAMAVGGPKARALAAEHADIVNFVMPQTETRADTARRVTGFGNPRGAELALHVPVIGDAVAPFMAGPDVDTAAVRAADSLAYLPADPAAAAEEIRRRRDELGFSYVVVGAGAAETLAPAVAELAGT</sequence>
<keyword evidence="4" id="KW-1185">Reference proteome</keyword>
<dbReference type="InterPro" id="IPR011251">
    <property type="entry name" value="Luciferase-like_dom"/>
</dbReference>
<dbReference type="GO" id="GO:0004497">
    <property type="term" value="F:monooxygenase activity"/>
    <property type="evidence" value="ECO:0007669"/>
    <property type="project" value="UniProtKB-KW"/>
</dbReference>
<dbReference type="STRING" id="1036181.SAMN05421756_109232"/>
<dbReference type="AlphaFoldDB" id="A0A1H9M3P1"/>
<dbReference type="GO" id="GO:0016705">
    <property type="term" value="F:oxidoreductase activity, acting on paired donors, with incorporation or reduction of molecular oxygen"/>
    <property type="evidence" value="ECO:0007669"/>
    <property type="project" value="InterPro"/>
</dbReference>